<dbReference type="PANTHER" id="PTHR43999">
    <property type="entry name" value="DNAJ HOMOLOG SUBFAMILY C MEMBER 2"/>
    <property type="match status" value="1"/>
</dbReference>
<dbReference type="GO" id="GO:0051083">
    <property type="term" value="P:'de novo' cotranslational protein folding"/>
    <property type="evidence" value="ECO:0007669"/>
    <property type="project" value="InterPro"/>
</dbReference>
<comment type="caution">
    <text evidence="4">The sequence shown here is derived from an EMBL/GenBank/DDBJ whole genome shotgun (WGS) entry which is preliminary data.</text>
</comment>
<dbReference type="PANTHER" id="PTHR43999:SF3">
    <property type="entry name" value="TRANSCRIPTION FACTOR MAMYB"/>
    <property type="match status" value="1"/>
</dbReference>
<feature type="domain" description="Myb-like" evidence="3">
    <location>
        <begin position="266"/>
        <end position="312"/>
    </location>
</feature>
<keyword evidence="2" id="KW-1133">Transmembrane helix</keyword>
<evidence type="ECO:0000259" key="3">
    <source>
        <dbReference type="PROSITE" id="PS50090"/>
    </source>
</evidence>
<dbReference type="SUPFAM" id="SSF46689">
    <property type="entry name" value="Homeodomain-like"/>
    <property type="match status" value="2"/>
</dbReference>
<keyword evidence="2" id="KW-0812">Transmembrane</keyword>
<dbReference type="GO" id="GO:0005829">
    <property type="term" value="C:cytosol"/>
    <property type="evidence" value="ECO:0007669"/>
    <property type="project" value="TreeGrafter"/>
</dbReference>
<dbReference type="InterPro" id="IPR009057">
    <property type="entry name" value="Homeodomain-like_sf"/>
</dbReference>
<dbReference type="Pfam" id="PF23082">
    <property type="entry name" value="Myb_DNA-binding_2"/>
    <property type="match status" value="1"/>
</dbReference>
<feature type="compositionally biased region" description="Basic and acidic residues" evidence="1">
    <location>
        <begin position="243"/>
        <end position="260"/>
    </location>
</feature>
<feature type="region of interest" description="Disordered" evidence="1">
    <location>
        <begin position="94"/>
        <end position="177"/>
    </location>
</feature>
<dbReference type="AlphaFoldDB" id="A0A9Q0CJV9"/>
<organism evidence="4 5">
    <name type="scientific">Rhynchospora breviuscula</name>
    <dbReference type="NCBI Taxonomy" id="2022672"/>
    <lineage>
        <taxon>Eukaryota</taxon>
        <taxon>Viridiplantae</taxon>
        <taxon>Streptophyta</taxon>
        <taxon>Embryophyta</taxon>
        <taxon>Tracheophyta</taxon>
        <taxon>Spermatophyta</taxon>
        <taxon>Magnoliopsida</taxon>
        <taxon>Liliopsida</taxon>
        <taxon>Poales</taxon>
        <taxon>Cyperaceae</taxon>
        <taxon>Cyperoideae</taxon>
        <taxon>Rhynchosporeae</taxon>
        <taxon>Rhynchospora</taxon>
    </lineage>
</organism>
<accession>A0A9Q0CJV9</accession>
<gene>
    <name evidence="4" type="ORF">LUZ63_012002</name>
</gene>
<dbReference type="InterPro" id="IPR001005">
    <property type="entry name" value="SANT/Myb"/>
</dbReference>
<keyword evidence="5" id="KW-1185">Reference proteome</keyword>
<evidence type="ECO:0000313" key="5">
    <source>
        <dbReference type="Proteomes" id="UP001151287"/>
    </source>
</evidence>
<dbReference type="SMART" id="SM00717">
    <property type="entry name" value="SANT"/>
    <property type="match status" value="2"/>
</dbReference>
<sequence>MDYFDEYDDARPRYQFRGGGGGGGASNSDSSSDTTVSKPHLFACLSASLLLSICAYYAFQLSYDILLSLLLWFSLSLILAPFAPSSATGGSISVGVGDPLPEPVPSVSTSDPADSSNNSNRRSRSRKQVDRSSDQTVSARSSIERSLEQKRSEQRALEEKRKGDEEKREKEEEKDWTEEDLELLRKQMAKYPVAGDPNRWEKIASAFKGTHGLESVIRTAKLVQEMKGRGEDPFEQFLKKRKPVDPRAEAAKDEVTEPKTDLKEIWSSGDDLALLNALKAFPKDVPLRWEKIAAAVPGKSKAGCMRRVSELKKDFRSMKASES</sequence>
<proteinExistence type="predicted"/>
<feature type="transmembrane region" description="Helical" evidence="2">
    <location>
        <begin position="66"/>
        <end position="83"/>
    </location>
</feature>
<feature type="compositionally biased region" description="Basic and acidic residues" evidence="1">
    <location>
        <begin position="142"/>
        <end position="173"/>
    </location>
</feature>
<evidence type="ECO:0000256" key="2">
    <source>
        <dbReference type="SAM" id="Phobius"/>
    </source>
</evidence>
<name>A0A9Q0CJV9_9POAL</name>
<dbReference type="EMBL" id="JAMQYH010000003">
    <property type="protein sequence ID" value="KAJ1695304.1"/>
    <property type="molecule type" value="Genomic_DNA"/>
</dbReference>
<evidence type="ECO:0000256" key="1">
    <source>
        <dbReference type="SAM" id="MobiDB-lite"/>
    </source>
</evidence>
<reference evidence="4" key="1">
    <citation type="journal article" date="2022" name="Cell">
        <title>Repeat-based holocentromeres influence genome architecture and karyotype evolution.</title>
        <authorList>
            <person name="Hofstatter P.G."/>
            <person name="Thangavel G."/>
            <person name="Lux T."/>
            <person name="Neumann P."/>
            <person name="Vondrak T."/>
            <person name="Novak P."/>
            <person name="Zhang M."/>
            <person name="Costa L."/>
            <person name="Castellani M."/>
            <person name="Scott A."/>
            <person name="Toegelov H."/>
            <person name="Fuchs J."/>
            <person name="Mata-Sucre Y."/>
            <person name="Dias Y."/>
            <person name="Vanzela A.L.L."/>
            <person name="Huettel B."/>
            <person name="Almeida C.C.S."/>
            <person name="Simkova H."/>
            <person name="Souza G."/>
            <person name="Pedrosa-Harand A."/>
            <person name="Macas J."/>
            <person name="Mayer K.F.X."/>
            <person name="Houben A."/>
            <person name="Marques A."/>
        </authorList>
    </citation>
    <scope>NUCLEOTIDE SEQUENCE</scope>
    <source>
        <strain evidence="4">RhyBre1mFocal</strain>
    </source>
</reference>
<dbReference type="GO" id="GO:0030544">
    <property type="term" value="F:Hsp70 protein binding"/>
    <property type="evidence" value="ECO:0007669"/>
    <property type="project" value="InterPro"/>
</dbReference>
<dbReference type="InterPro" id="IPR044634">
    <property type="entry name" value="Zuotin/DnaJC2"/>
</dbReference>
<dbReference type="Gene3D" id="1.10.10.60">
    <property type="entry name" value="Homeodomain-like"/>
    <property type="match status" value="2"/>
</dbReference>
<dbReference type="Proteomes" id="UP001151287">
    <property type="component" value="Unassembled WGS sequence"/>
</dbReference>
<feature type="transmembrane region" description="Helical" evidence="2">
    <location>
        <begin position="40"/>
        <end position="59"/>
    </location>
</feature>
<dbReference type="OrthoDB" id="10250354at2759"/>
<dbReference type="FunFam" id="1.10.10.60:FF:000416">
    <property type="entry name" value="Myb family transcription factor"/>
    <property type="match status" value="1"/>
</dbReference>
<evidence type="ECO:0000313" key="4">
    <source>
        <dbReference type="EMBL" id="KAJ1695304.1"/>
    </source>
</evidence>
<dbReference type="GO" id="GO:0006450">
    <property type="term" value="P:regulation of translational fidelity"/>
    <property type="evidence" value="ECO:0007669"/>
    <property type="project" value="InterPro"/>
</dbReference>
<feature type="region of interest" description="Disordered" evidence="1">
    <location>
        <begin position="1"/>
        <end position="32"/>
    </location>
</feature>
<protein>
    <recommendedName>
        <fullName evidence="3">Myb-like domain-containing protein</fullName>
    </recommendedName>
</protein>
<dbReference type="CDD" id="cd00167">
    <property type="entry name" value="SANT"/>
    <property type="match status" value="2"/>
</dbReference>
<feature type="region of interest" description="Disordered" evidence="1">
    <location>
        <begin position="240"/>
        <end position="260"/>
    </location>
</feature>
<dbReference type="PROSITE" id="PS50090">
    <property type="entry name" value="MYB_LIKE"/>
    <property type="match status" value="1"/>
</dbReference>
<keyword evidence="2" id="KW-0472">Membrane</keyword>
<dbReference type="GO" id="GO:0043022">
    <property type="term" value="F:ribosome binding"/>
    <property type="evidence" value="ECO:0007669"/>
    <property type="project" value="InterPro"/>
</dbReference>